<feature type="transmembrane region" description="Helical" evidence="10">
    <location>
        <begin position="427"/>
        <end position="446"/>
    </location>
</feature>
<evidence type="ECO:0000256" key="2">
    <source>
        <dbReference type="ARBA" id="ARBA00008417"/>
    </source>
</evidence>
<feature type="transmembrane region" description="Helical" evidence="10">
    <location>
        <begin position="198"/>
        <end position="218"/>
    </location>
</feature>
<evidence type="ECO:0000256" key="8">
    <source>
        <dbReference type="ARBA" id="ARBA00023136"/>
    </source>
</evidence>
<protein>
    <recommendedName>
        <fullName evidence="3">Multidrug export protein MepA</fullName>
    </recommendedName>
</protein>
<feature type="transmembrane region" description="Helical" evidence="10">
    <location>
        <begin position="173"/>
        <end position="192"/>
    </location>
</feature>
<keyword evidence="5" id="KW-1003">Cell membrane</keyword>
<dbReference type="InterPro" id="IPR045070">
    <property type="entry name" value="MATE_MepA-like"/>
</dbReference>
<gene>
    <name evidence="11" type="ORF">AAA081_05345</name>
</gene>
<comment type="subcellular location">
    <subcellularLocation>
        <location evidence="1">Cell membrane</location>
        <topology evidence="1">Multi-pass membrane protein</topology>
    </subcellularLocation>
</comment>
<evidence type="ECO:0000256" key="3">
    <source>
        <dbReference type="ARBA" id="ARBA00022106"/>
    </source>
</evidence>
<proteinExistence type="inferred from homology"/>
<organism evidence="11 12">
    <name type="scientific">Aedoeadaptatus acetigenes</name>
    <dbReference type="NCBI Taxonomy" id="2981723"/>
    <lineage>
        <taxon>Bacteria</taxon>
        <taxon>Bacillati</taxon>
        <taxon>Bacillota</taxon>
        <taxon>Tissierellia</taxon>
        <taxon>Tissierellales</taxon>
        <taxon>Peptoniphilaceae</taxon>
        <taxon>Aedoeadaptatus</taxon>
    </lineage>
</organism>
<keyword evidence="7 10" id="KW-1133">Transmembrane helix</keyword>
<evidence type="ECO:0000256" key="9">
    <source>
        <dbReference type="ARBA" id="ARBA00023251"/>
    </source>
</evidence>
<evidence type="ECO:0000256" key="5">
    <source>
        <dbReference type="ARBA" id="ARBA00022475"/>
    </source>
</evidence>
<comment type="similarity">
    <text evidence="2">Belongs to the multi antimicrobial extrusion (MATE) (TC 2.A.66.1) family. MepA subfamily.</text>
</comment>
<accession>A0ABV1J8D6</accession>
<keyword evidence="4" id="KW-0813">Transport</keyword>
<feature type="transmembrane region" description="Helical" evidence="10">
    <location>
        <begin position="325"/>
        <end position="346"/>
    </location>
</feature>
<dbReference type="EMBL" id="JBBNPS010000012">
    <property type="protein sequence ID" value="MEQ3353726.1"/>
    <property type="molecule type" value="Genomic_DNA"/>
</dbReference>
<keyword evidence="6 10" id="KW-0812">Transmembrane</keyword>
<feature type="transmembrane region" description="Helical" evidence="10">
    <location>
        <begin position="97"/>
        <end position="119"/>
    </location>
</feature>
<dbReference type="NCBIfam" id="TIGR00797">
    <property type="entry name" value="matE"/>
    <property type="match status" value="1"/>
</dbReference>
<feature type="transmembrane region" description="Helical" evidence="10">
    <location>
        <begin position="139"/>
        <end position="161"/>
    </location>
</feature>
<evidence type="ECO:0000256" key="1">
    <source>
        <dbReference type="ARBA" id="ARBA00004651"/>
    </source>
</evidence>
<feature type="transmembrane region" description="Helical" evidence="10">
    <location>
        <begin position="239"/>
        <end position="262"/>
    </location>
</feature>
<reference evidence="11 12" key="1">
    <citation type="submission" date="2024-04" db="EMBL/GenBank/DDBJ databases">
        <title>Human intestinal bacterial collection.</title>
        <authorList>
            <person name="Pauvert C."/>
            <person name="Hitch T.C.A."/>
            <person name="Clavel T."/>
        </authorList>
    </citation>
    <scope>NUCLEOTIDE SEQUENCE [LARGE SCALE GENOMIC DNA]</scope>
    <source>
        <strain evidence="11 12">CLA-SR-H026</strain>
    </source>
</reference>
<feature type="transmembrane region" description="Helical" evidence="10">
    <location>
        <begin position="20"/>
        <end position="40"/>
    </location>
</feature>
<keyword evidence="8 10" id="KW-0472">Membrane</keyword>
<name>A0ABV1J8D6_9FIRM</name>
<dbReference type="InterPro" id="IPR048279">
    <property type="entry name" value="MdtK-like"/>
</dbReference>
<dbReference type="InterPro" id="IPR002528">
    <property type="entry name" value="MATE_fam"/>
</dbReference>
<sequence>MKKMQTVDSPLATEPISKLLIRYSVPTTLTLMVNYLYNIVDQIFVGRGAGITGMAAVNVAFPVAILVNAVALMLGDGCAANVSLCLGRKDQDTADRIFGHGVTWIIVSGLVMAIIGGMFAPWIVRLFGTTDTAYDESLAYLRTIAVGFPFQLICPAFTAMIRADGSPKYTMKCMMAGAAINVILDPIFIFGLHMGVVGAGIATVIGEVVAGTLCLLYLRRLKTVCLTRDALRPTRALSLRILKLGFPSFLTQVLTALVQIVLNNLMRIYGAATIYGSDMALSVYGMMMKVYQIAHAMFVGVSSAIQPINGYNFGAKNYSRVRHTYRMATTIALIISACWCAIYLLLPRQIAALFVSDNPLYLDCAAHFFRLYMMAFFLYGIHMTTASFFQGIGKPLRSLAIPLLRQGVLLIPLALALSATYGLDGALFAVPIADSLTCLLCVVMAWSEFRGWKKRGWLEE</sequence>
<evidence type="ECO:0000256" key="7">
    <source>
        <dbReference type="ARBA" id="ARBA00022989"/>
    </source>
</evidence>
<evidence type="ECO:0000256" key="6">
    <source>
        <dbReference type="ARBA" id="ARBA00022692"/>
    </source>
</evidence>
<evidence type="ECO:0000313" key="11">
    <source>
        <dbReference type="EMBL" id="MEQ3353726.1"/>
    </source>
</evidence>
<keyword evidence="12" id="KW-1185">Reference proteome</keyword>
<keyword evidence="9" id="KW-0046">Antibiotic resistance</keyword>
<evidence type="ECO:0000313" key="12">
    <source>
        <dbReference type="Proteomes" id="UP001481872"/>
    </source>
</evidence>
<feature type="transmembrane region" description="Helical" evidence="10">
    <location>
        <begin position="366"/>
        <end position="389"/>
    </location>
</feature>
<dbReference type="Proteomes" id="UP001481872">
    <property type="component" value="Unassembled WGS sequence"/>
</dbReference>
<dbReference type="Pfam" id="PF01554">
    <property type="entry name" value="MatE"/>
    <property type="match status" value="2"/>
</dbReference>
<dbReference type="PANTHER" id="PTHR43823:SF3">
    <property type="entry name" value="MULTIDRUG EXPORT PROTEIN MEPA"/>
    <property type="match status" value="1"/>
</dbReference>
<dbReference type="PIRSF" id="PIRSF006603">
    <property type="entry name" value="DinF"/>
    <property type="match status" value="1"/>
</dbReference>
<feature type="transmembrane region" description="Helical" evidence="10">
    <location>
        <begin position="401"/>
        <end position="421"/>
    </location>
</feature>
<evidence type="ECO:0000256" key="10">
    <source>
        <dbReference type="SAM" id="Phobius"/>
    </source>
</evidence>
<feature type="transmembrane region" description="Helical" evidence="10">
    <location>
        <begin position="60"/>
        <end position="85"/>
    </location>
</feature>
<dbReference type="PANTHER" id="PTHR43823">
    <property type="entry name" value="SPORULATION PROTEIN YKVU"/>
    <property type="match status" value="1"/>
</dbReference>
<dbReference type="CDD" id="cd13143">
    <property type="entry name" value="MATE_MepA_like"/>
    <property type="match status" value="1"/>
</dbReference>
<evidence type="ECO:0000256" key="4">
    <source>
        <dbReference type="ARBA" id="ARBA00022448"/>
    </source>
</evidence>
<dbReference type="InterPro" id="IPR051327">
    <property type="entry name" value="MATE_MepA_subfamily"/>
</dbReference>
<comment type="caution">
    <text evidence="11">The sequence shown here is derived from an EMBL/GenBank/DDBJ whole genome shotgun (WGS) entry which is preliminary data.</text>
</comment>